<dbReference type="SUPFAM" id="SSF47473">
    <property type="entry name" value="EF-hand"/>
    <property type="match status" value="1"/>
</dbReference>
<dbReference type="Pfam" id="PF13202">
    <property type="entry name" value="EF-hand_5"/>
    <property type="match status" value="1"/>
</dbReference>
<comment type="caution">
    <text evidence="3">The sequence shown here is derived from an EMBL/GenBank/DDBJ whole genome shotgun (WGS) entry which is preliminary data.</text>
</comment>
<name>A0AAE0VK73_9BIVA</name>
<evidence type="ECO:0000313" key="4">
    <source>
        <dbReference type="Proteomes" id="UP001195483"/>
    </source>
</evidence>
<dbReference type="PROSITE" id="PS50222">
    <property type="entry name" value="EF_HAND_2"/>
    <property type="match status" value="1"/>
</dbReference>
<dbReference type="CDD" id="cd00051">
    <property type="entry name" value="EFh"/>
    <property type="match status" value="1"/>
</dbReference>
<dbReference type="Proteomes" id="UP001195483">
    <property type="component" value="Unassembled WGS sequence"/>
</dbReference>
<reference evidence="3" key="2">
    <citation type="journal article" date="2021" name="Genome Biol. Evol.">
        <title>Developing a high-quality reference genome for a parasitic bivalve with doubly uniparental inheritance (Bivalvia: Unionida).</title>
        <authorList>
            <person name="Smith C.H."/>
        </authorList>
    </citation>
    <scope>NUCLEOTIDE SEQUENCE</scope>
    <source>
        <strain evidence="3">CHS0354</strain>
        <tissue evidence="3">Mantle</tissue>
    </source>
</reference>
<reference evidence="3" key="3">
    <citation type="submission" date="2023-05" db="EMBL/GenBank/DDBJ databases">
        <authorList>
            <person name="Smith C.H."/>
        </authorList>
    </citation>
    <scope>NUCLEOTIDE SEQUENCE</scope>
    <source>
        <strain evidence="3">CHS0354</strain>
        <tissue evidence="3">Mantle</tissue>
    </source>
</reference>
<protein>
    <recommendedName>
        <fullName evidence="2">EF-hand domain-containing protein</fullName>
    </recommendedName>
</protein>
<feature type="domain" description="EF-hand" evidence="2">
    <location>
        <begin position="127"/>
        <end position="162"/>
    </location>
</feature>
<dbReference type="InterPro" id="IPR011992">
    <property type="entry name" value="EF-hand-dom_pair"/>
</dbReference>
<evidence type="ECO:0000313" key="3">
    <source>
        <dbReference type="EMBL" id="KAK3579765.1"/>
    </source>
</evidence>
<keyword evidence="4" id="KW-1185">Reference proteome</keyword>
<keyword evidence="1" id="KW-0106">Calcium</keyword>
<dbReference type="Gene3D" id="1.10.238.10">
    <property type="entry name" value="EF-hand"/>
    <property type="match status" value="1"/>
</dbReference>
<sequence length="179" mass="19876">MELRFSLGTSFLITLTFTTIFIGVNGVPLQDGSGYSRTLVDTIYAISKQLTDSMNDICKTWYFKTCIVQGKLLKDCRVNNQRICAGEKIVPSDDKHQIVPMSTNFTIYDQTGDGVLSPIEFSAAAKIPLKDANTVLKFADKNGDGFLSLQEFLMAPIVFTGNAILNHCQKRSFLKPFSE</sequence>
<proteinExistence type="predicted"/>
<organism evidence="3 4">
    <name type="scientific">Potamilus streckersoni</name>
    <dbReference type="NCBI Taxonomy" id="2493646"/>
    <lineage>
        <taxon>Eukaryota</taxon>
        <taxon>Metazoa</taxon>
        <taxon>Spiralia</taxon>
        <taxon>Lophotrochozoa</taxon>
        <taxon>Mollusca</taxon>
        <taxon>Bivalvia</taxon>
        <taxon>Autobranchia</taxon>
        <taxon>Heteroconchia</taxon>
        <taxon>Palaeoheterodonta</taxon>
        <taxon>Unionida</taxon>
        <taxon>Unionoidea</taxon>
        <taxon>Unionidae</taxon>
        <taxon>Ambleminae</taxon>
        <taxon>Lampsilini</taxon>
        <taxon>Potamilus</taxon>
    </lineage>
</organism>
<dbReference type="InterPro" id="IPR018247">
    <property type="entry name" value="EF_Hand_1_Ca_BS"/>
</dbReference>
<dbReference type="AlphaFoldDB" id="A0AAE0VK73"/>
<evidence type="ECO:0000256" key="1">
    <source>
        <dbReference type="ARBA" id="ARBA00022837"/>
    </source>
</evidence>
<gene>
    <name evidence="3" type="ORF">CHS0354_018201</name>
</gene>
<dbReference type="InterPro" id="IPR002048">
    <property type="entry name" value="EF_hand_dom"/>
</dbReference>
<dbReference type="EMBL" id="JAEAOA010001128">
    <property type="protein sequence ID" value="KAK3579765.1"/>
    <property type="molecule type" value="Genomic_DNA"/>
</dbReference>
<dbReference type="GO" id="GO:0005509">
    <property type="term" value="F:calcium ion binding"/>
    <property type="evidence" value="ECO:0007669"/>
    <property type="project" value="InterPro"/>
</dbReference>
<reference evidence="3" key="1">
    <citation type="journal article" date="2021" name="Genome Biol. Evol.">
        <title>A High-Quality Reference Genome for a Parasitic Bivalve with Doubly Uniparental Inheritance (Bivalvia: Unionida).</title>
        <authorList>
            <person name="Smith C.H."/>
        </authorList>
    </citation>
    <scope>NUCLEOTIDE SEQUENCE</scope>
    <source>
        <strain evidence="3">CHS0354</strain>
    </source>
</reference>
<accession>A0AAE0VK73</accession>
<evidence type="ECO:0000259" key="2">
    <source>
        <dbReference type="PROSITE" id="PS50222"/>
    </source>
</evidence>
<dbReference type="PROSITE" id="PS00018">
    <property type="entry name" value="EF_HAND_1"/>
    <property type="match status" value="1"/>
</dbReference>